<protein>
    <submittedName>
        <fullName evidence="1">Uncharacterized protein</fullName>
    </submittedName>
</protein>
<comment type="caution">
    <text evidence="1">The sequence shown here is derived from an EMBL/GenBank/DDBJ whole genome shotgun (WGS) entry which is preliminary data.</text>
</comment>
<dbReference type="InterPro" id="IPR031709">
    <property type="entry name" value="PutAbiC"/>
</dbReference>
<evidence type="ECO:0000313" key="2">
    <source>
        <dbReference type="Proteomes" id="UP000274033"/>
    </source>
</evidence>
<dbReference type="Pfam" id="PF16872">
    <property type="entry name" value="putAbiC"/>
    <property type="match status" value="1"/>
</dbReference>
<name>A0A3N9U9F6_9BACI</name>
<dbReference type="OrthoDB" id="2625696at2"/>
<gene>
    <name evidence="1" type="ORF">EBB45_17765</name>
</gene>
<proteinExistence type="predicted"/>
<accession>A0A3N9U9F6</accession>
<dbReference type="Proteomes" id="UP000274033">
    <property type="component" value="Unassembled WGS sequence"/>
</dbReference>
<reference evidence="1 2" key="1">
    <citation type="journal article" date="2013" name="J. Microbiol.">
        <title>Lysinibacillus chungkukjangi sp. nov., isolated from Chungkukjang, Korean fermented soybean food.</title>
        <authorList>
            <person name="Kim S.J."/>
            <person name="Jang Y.H."/>
            <person name="Hamada M."/>
            <person name="Ahn J.H."/>
            <person name="Weon H.Y."/>
            <person name="Suzuki K."/>
            <person name="Whang K.S."/>
            <person name="Kwon S.W."/>
        </authorList>
    </citation>
    <scope>NUCLEOTIDE SEQUENCE [LARGE SCALE GENOMIC DNA]</scope>
    <source>
        <strain evidence="1 2">MCCC 1A12701</strain>
    </source>
</reference>
<evidence type="ECO:0000313" key="1">
    <source>
        <dbReference type="EMBL" id="RQW73228.1"/>
    </source>
</evidence>
<sequence length="285" mass="34200">MMQKDELKLQREELSKTTKEFEVTNNTMKKQAFDSTFFNLISLQNDILKEVTFKNKSGRDAIEQLFIIFQTNISTKSRDEFEIYISNLDDLMKIRILYFELEKLKLDSESYYMEINIFSEALPTLIAKYELLNEHGIWSPDGKFYNKLNNNLTRYLMDKDYINLEYNLYVPIDDIGWRQNYYEKFYSSSVNTIGHYFRNLYRIVKFIVESDLKETEKKTYVGILRAQLSTSELIMLYYNICYSSKGEKFYNLLIENKVNFFQEHLNEVDFVFKNNCPFLDELINI</sequence>
<organism evidence="1 2">
    <name type="scientific">Lysinibacillus composti</name>
    <dbReference type="NCBI Taxonomy" id="720633"/>
    <lineage>
        <taxon>Bacteria</taxon>
        <taxon>Bacillati</taxon>
        <taxon>Bacillota</taxon>
        <taxon>Bacilli</taxon>
        <taxon>Bacillales</taxon>
        <taxon>Bacillaceae</taxon>
        <taxon>Lysinibacillus</taxon>
    </lineage>
</organism>
<dbReference type="EMBL" id="RRCT01000025">
    <property type="protein sequence ID" value="RQW73228.1"/>
    <property type="molecule type" value="Genomic_DNA"/>
</dbReference>
<dbReference type="AlphaFoldDB" id="A0A3N9U9F6"/>
<keyword evidence="2" id="KW-1185">Reference proteome</keyword>